<reference evidence="1" key="1">
    <citation type="submission" date="2020-03" db="EMBL/GenBank/DDBJ databases">
        <title>The deep terrestrial virosphere.</title>
        <authorList>
            <person name="Holmfeldt K."/>
            <person name="Nilsson E."/>
            <person name="Simone D."/>
            <person name="Lopez-Fernandez M."/>
            <person name="Wu X."/>
            <person name="de Brujin I."/>
            <person name="Lundin D."/>
            <person name="Andersson A."/>
            <person name="Bertilsson S."/>
            <person name="Dopson M."/>
        </authorList>
    </citation>
    <scope>NUCLEOTIDE SEQUENCE</scope>
    <source>
        <strain evidence="1">TM448A02238</strain>
    </source>
</reference>
<name>A0A6H1ZWK8_9ZZZZ</name>
<accession>A0A6H1ZWK8</accession>
<organism evidence="1">
    <name type="scientific">viral metagenome</name>
    <dbReference type="NCBI Taxonomy" id="1070528"/>
    <lineage>
        <taxon>unclassified sequences</taxon>
        <taxon>metagenomes</taxon>
        <taxon>organismal metagenomes</taxon>
    </lineage>
</organism>
<protein>
    <recommendedName>
        <fullName evidence="2">Methyltransferase</fullName>
    </recommendedName>
</protein>
<proteinExistence type="predicted"/>
<evidence type="ECO:0000313" key="1">
    <source>
        <dbReference type="EMBL" id="QJA51655.1"/>
    </source>
</evidence>
<gene>
    <name evidence="1" type="ORF">TM448A02238_0010</name>
</gene>
<evidence type="ECO:0008006" key="2">
    <source>
        <dbReference type="Google" id="ProtNLM"/>
    </source>
</evidence>
<sequence length="62" mass="7263">MKYEEFCPWAVKHDWIKIGEVGCADGDGAFWTRIRWLTPGGRIIVIDQYKSDEFSVRKEAKE</sequence>
<dbReference type="EMBL" id="MT144280">
    <property type="protein sequence ID" value="QJA51655.1"/>
    <property type="molecule type" value="Genomic_DNA"/>
</dbReference>
<dbReference type="AlphaFoldDB" id="A0A6H1ZWK8"/>